<dbReference type="HOGENOM" id="CLU_3319579_0_0_6"/>
<gene>
    <name evidence="1" type="ordered locus">Y11_27611</name>
</gene>
<dbReference type="EMBL" id="FR729477">
    <property type="protein sequence ID" value="CBY25420.1"/>
    <property type="molecule type" value="Genomic_DNA"/>
</dbReference>
<sequence>MSIRYKWNTYRILLIIKFTTHFNFKKYKKEWLLNNMIIL</sequence>
<dbReference type="Proteomes" id="UP000008084">
    <property type="component" value="Chromosome"/>
</dbReference>
<evidence type="ECO:0000313" key="2">
    <source>
        <dbReference type="Proteomes" id="UP000008084"/>
    </source>
</evidence>
<organism evidence="1 2">
    <name type="scientific">Yersinia enterocolitica subsp. palearctica serotype O:3 (strain DSM 13030 / CIP 106945 / Y11)</name>
    <dbReference type="NCBI Taxonomy" id="930944"/>
    <lineage>
        <taxon>Bacteria</taxon>
        <taxon>Pseudomonadati</taxon>
        <taxon>Pseudomonadota</taxon>
        <taxon>Gammaproteobacteria</taxon>
        <taxon>Enterobacterales</taxon>
        <taxon>Yersiniaceae</taxon>
        <taxon>Yersinia</taxon>
    </lineage>
</organism>
<reference evidence="1 2" key="1">
    <citation type="journal article" date="2011" name="J. Bacteriol.">
        <title>Complete genome sequence of Yersinia enterocolitica subsp. palearctica serogroup O:3.</title>
        <authorList>
            <person name="Batzilla J."/>
            <person name="Hoper D."/>
            <person name="Antonenka U."/>
            <person name="Heesemann J."/>
            <person name="Rakin A."/>
        </authorList>
    </citation>
    <scope>NUCLEOTIDE SEQUENCE [LARGE SCALE GENOMIC DNA]</scope>
    <source>
        <strain evidence="2">DSM 13030 / CIP 106945 / Y11</strain>
    </source>
</reference>
<accession>A0A0H3NM28</accession>
<dbReference type="PATRIC" id="fig|930944.6.peg.2748"/>
<dbReference type="AlphaFoldDB" id="A0A0H3NM28"/>
<name>A0A0H3NM28_YERE1</name>
<protein>
    <submittedName>
        <fullName evidence="1">Uncharacterized protein</fullName>
    </submittedName>
</protein>
<evidence type="ECO:0000313" key="1">
    <source>
        <dbReference type="EMBL" id="CBY25420.1"/>
    </source>
</evidence>
<proteinExistence type="predicted"/>
<dbReference type="KEGG" id="yey:Y11_27611"/>